<feature type="compositionally biased region" description="Basic residues" evidence="1">
    <location>
        <begin position="13"/>
        <end position="30"/>
    </location>
</feature>
<dbReference type="InterPro" id="IPR051082">
    <property type="entry name" value="Pentapeptide-BTB/POZ_domain"/>
</dbReference>
<sequence>MTGSSAFARIRRNAHRRAAQRRLRNRRRRAAGPETGGVPSSRFSLLILSLPGLAAVAALLFTWLQVSQTGKELRIAEEGQITNRFNAAIGNLGSGSVDVRLGGIYALERIMNDSPRDQATVVSVLSAYVRRHAPLPTATTPAADISAAMNVLVRRRPEHDEGLELDLSRTDLRRWKPAHPYEERAIHLRGVVLTGSDLSDAELNGADLAEASLDDANLNRANLASAALTRAAFLGARLRDTEFSSADLSGAIFCSTGGGCADLTGTNFGSADMTRAILIGADLRKATFCSEFFVAPIESTEEPTSTVMCATLRGANLIGANLSGVDLAGADLSGADLTDADLTKVNLTGANLTGRRPHGYQARRRHAQGSTGSPALPPPVT</sequence>
<dbReference type="InterPro" id="IPR001646">
    <property type="entry name" value="5peptide_repeat"/>
</dbReference>
<keyword evidence="2" id="KW-0472">Membrane</keyword>
<keyword evidence="2" id="KW-1133">Transmembrane helix</keyword>
<dbReference type="Proteomes" id="UP000325211">
    <property type="component" value="Chromosome"/>
</dbReference>
<protein>
    <submittedName>
        <fullName evidence="3">Pentapeptide repeat-containing protein</fullName>
    </submittedName>
</protein>
<evidence type="ECO:0000313" key="4">
    <source>
        <dbReference type="Proteomes" id="UP000325211"/>
    </source>
</evidence>
<evidence type="ECO:0000313" key="3">
    <source>
        <dbReference type="EMBL" id="QES51954.1"/>
    </source>
</evidence>
<feature type="region of interest" description="Disordered" evidence="1">
    <location>
        <begin position="13"/>
        <end position="38"/>
    </location>
</feature>
<reference evidence="3 4" key="1">
    <citation type="submission" date="2018-05" db="EMBL/GenBank/DDBJ databases">
        <title>Streptomyces venezuelae.</title>
        <authorList>
            <person name="Kim W."/>
            <person name="Lee N."/>
            <person name="Cho B.-K."/>
        </authorList>
    </citation>
    <scope>NUCLEOTIDE SEQUENCE [LARGE SCALE GENOMIC DNA]</scope>
    <source>
        <strain evidence="3 4">ATCC 21782</strain>
    </source>
</reference>
<organism evidence="3 4">
    <name type="scientific">Streptomyces venezuelae</name>
    <dbReference type="NCBI Taxonomy" id="54571"/>
    <lineage>
        <taxon>Bacteria</taxon>
        <taxon>Bacillati</taxon>
        <taxon>Actinomycetota</taxon>
        <taxon>Actinomycetes</taxon>
        <taxon>Kitasatosporales</taxon>
        <taxon>Streptomycetaceae</taxon>
        <taxon>Streptomyces</taxon>
    </lineage>
</organism>
<dbReference type="EMBL" id="CP029190">
    <property type="protein sequence ID" value="QES51954.1"/>
    <property type="molecule type" value="Genomic_DNA"/>
</dbReference>
<dbReference type="Pfam" id="PF00805">
    <property type="entry name" value="Pentapeptide"/>
    <property type="match status" value="3"/>
</dbReference>
<proteinExistence type="predicted"/>
<accession>A0A5P2D9X1</accession>
<evidence type="ECO:0000256" key="2">
    <source>
        <dbReference type="SAM" id="Phobius"/>
    </source>
</evidence>
<dbReference type="PANTHER" id="PTHR14136">
    <property type="entry name" value="BTB_POZ DOMAIN-CONTAINING PROTEIN KCTD9"/>
    <property type="match status" value="1"/>
</dbReference>
<dbReference type="RefSeq" id="WP_150211691.1">
    <property type="nucleotide sequence ID" value="NZ_CP029190.1"/>
</dbReference>
<feature type="region of interest" description="Disordered" evidence="1">
    <location>
        <begin position="353"/>
        <end position="381"/>
    </location>
</feature>
<gene>
    <name evidence="3" type="ORF">DEJ50_33120</name>
</gene>
<dbReference type="SUPFAM" id="SSF141571">
    <property type="entry name" value="Pentapeptide repeat-like"/>
    <property type="match status" value="1"/>
</dbReference>
<keyword evidence="2" id="KW-0812">Transmembrane</keyword>
<dbReference type="AlphaFoldDB" id="A0A5P2D9X1"/>
<dbReference type="Gene3D" id="2.160.20.80">
    <property type="entry name" value="E3 ubiquitin-protein ligase SopA"/>
    <property type="match status" value="2"/>
</dbReference>
<dbReference type="PANTHER" id="PTHR14136:SF17">
    <property type="entry name" value="BTB_POZ DOMAIN-CONTAINING PROTEIN KCTD9"/>
    <property type="match status" value="1"/>
</dbReference>
<evidence type="ECO:0000256" key="1">
    <source>
        <dbReference type="SAM" id="MobiDB-lite"/>
    </source>
</evidence>
<name>A0A5P2D9X1_STRVZ</name>
<dbReference type="OrthoDB" id="4563217at2"/>
<feature type="transmembrane region" description="Helical" evidence="2">
    <location>
        <begin position="43"/>
        <end position="64"/>
    </location>
</feature>
<feature type="compositionally biased region" description="Basic residues" evidence="1">
    <location>
        <begin position="355"/>
        <end position="367"/>
    </location>
</feature>